<dbReference type="AlphaFoldDB" id="A0AAV0FLM5"/>
<evidence type="ECO:0000313" key="3">
    <source>
        <dbReference type="Proteomes" id="UP001152523"/>
    </source>
</evidence>
<feature type="domain" description="DUF8040" evidence="1">
    <location>
        <begin position="26"/>
        <end position="116"/>
    </location>
</feature>
<dbReference type="Pfam" id="PF26138">
    <property type="entry name" value="DUF8040"/>
    <property type="match status" value="1"/>
</dbReference>
<dbReference type="InterPro" id="IPR058353">
    <property type="entry name" value="DUF8040"/>
</dbReference>
<comment type="caution">
    <text evidence="2">The sequence shown here is derived from an EMBL/GenBank/DDBJ whole genome shotgun (WGS) entry which is preliminary data.</text>
</comment>
<accession>A0AAV0FLM5</accession>
<proteinExistence type="predicted"/>
<dbReference type="Proteomes" id="UP001152523">
    <property type="component" value="Unassembled WGS sequence"/>
</dbReference>
<dbReference type="EMBL" id="CAMAPF010000995">
    <property type="protein sequence ID" value="CAH9136449.1"/>
    <property type="molecule type" value="Genomic_DNA"/>
</dbReference>
<evidence type="ECO:0000313" key="2">
    <source>
        <dbReference type="EMBL" id="CAH9136449.1"/>
    </source>
</evidence>
<name>A0AAV0FLM5_9ASTE</name>
<reference evidence="2" key="1">
    <citation type="submission" date="2022-07" db="EMBL/GenBank/DDBJ databases">
        <authorList>
            <person name="Macas J."/>
            <person name="Novak P."/>
            <person name="Neumann P."/>
        </authorList>
    </citation>
    <scope>NUCLEOTIDE SEQUENCE</scope>
</reference>
<keyword evidence="3" id="KW-1185">Reference proteome</keyword>
<dbReference type="InterPro" id="IPR045249">
    <property type="entry name" value="HARBI1-like"/>
</dbReference>
<protein>
    <recommendedName>
        <fullName evidence="1">DUF8040 domain-containing protein</fullName>
    </recommendedName>
</protein>
<dbReference type="PANTHER" id="PTHR22930">
    <property type="match status" value="1"/>
</dbReference>
<organism evidence="2 3">
    <name type="scientific">Cuscuta epithymum</name>
    <dbReference type="NCBI Taxonomy" id="186058"/>
    <lineage>
        <taxon>Eukaryota</taxon>
        <taxon>Viridiplantae</taxon>
        <taxon>Streptophyta</taxon>
        <taxon>Embryophyta</taxon>
        <taxon>Tracheophyta</taxon>
        <taxon>Spermatophyta</taxon>
        <taxon>Magnoliopsida</taxon>
        <taxon>eudicotyledons</taxon>
        <taxon>Gunneridae</taxon>
        <taxon>Pentapetalae</taxon>
        <taxon>asterids</taxon>
        <taxon>lamiids</taxon>
        <taxon>Solanales</taxon>
        <taxon>Convolvulaceae</taxon>
        <taxon>Cuscuteae</taxon>
        <taxon>Cuscuta</taxon>
        <taxon>Cuscuta subgen. Cuscuta</taxon>
    </lineage>
</organism>
<gene>
    <name evidence="2" type="ORF">CEPIT_LOCUS35286</name>
</gene>
<sequence>MCVVLVSNRRRRTHSITYVIDNHSKREGYFKRLVYGNEASCISELIMCRAAFFKLCDMLVMKGGLKPTRHMIVEEQVAISLLVLSHHQKNRTLITEFQRSGRTISNCFANLIHAVLKLHSILYAKPDPITDECNDYRWNVFEVCISFNFLITFLIHSYTVAELCWCTRRDLC</sequence>
<dbReference type="PANTHER" id="PTHR22930:SF293">
    <property type="entry name" value="PROTEIN ALP1-LIKE"/>
    <property type="match status" value="1"/>
</dbReference>
<evidence type="ECO:0000259" key="1">
    <source>
        <dbReference type="Pfam" id="PF26138"/>
    </source>
</evidence>